<dbReference type="InterPro" id="IPR000504">
    <property type="entry name" value="RRM_dom"/>
</dbReference>
<dbReference type="Pfam" id="PF00076">
    <property type="entry name" value="RRM_1"/>
    <property type="match status" value="1"/>
</dbReference>
<evidence type="ECO:0000256" key="2">
    <source>
        <dbReference type="PROSITE-ProRule" id="PRU00176"/>
    </source>
</evidence>
<evidence type="ECO:0000313" key="5">
    <source>
        <dbReference type="EMBL" id="ELR25655.1"/>
    </source>
</evidence>
<dbReference type="GO" id="GO:0005730">
    <property type="term" value="C:nucleolus"/>
    <property type="evidence" value="ECO:0007669"/>
    <property type="project" value="TreeGrafter"/>
</dbReference>
<evidence type="ECO:0000256" key="1">
    <source>
        <dbReference type="ARBA" id="ARBA00022884"/>
    </source>
</evidence>
<evidence type="ECO:0000259" key="4">
    <source>
        <dbReference type="PROSITE" id="PS50102"/>
    </source>
</evidence>
<feature type="compositionally biased region" description="Basic and acidic residues" evidence="3">
    <location>
        <begin position="317"/>
        <end position="373"/>
    </location>
</feature>
<dbReference type="InterPro" id="IPR012677">
    <property type="entry name" value="Nucleotide-bd_a/b_plait_sf"/>
</dbReference>
<feature type="compositionally biased region" description="Gly residues" evidence="3">
    <location>
        <begin position="91"/>
        <end position="100"/>
    </location>
</feature>
<dbReference type="RefSeq" id="XP_004358088.1">
    <property type="nucleotide sequence ID" value="XM_004358031.1"/>
</dbReference>
<dbReference type="EMBL" id="KB007797">
    <property type="protein sequence ID" value="ELR25655.1"/>
    <property type="molecule type" value="Genomic_DNA"/>
</dbReference>
<feature type="region of interest" description="Disordered" evidence="3">
    <location>
        <begin position="1"/>
        <end position="208"/>
    </location>
</feature>
<dbReference type="PANTHER" id="PTHR23236:SF11">
    <property type="entry name" value="EUKARYOTIC TRANSLATION INITIATION FACTOR 4H"/>
    <property type="match status" value="1"/>
</dbReference>
<keyword evidence="6" id="KW-1185">Reference proteome</keyword>
<dbReference type="VEuPathDB" id="AmoebaDB:ACA1_119430"/>
<feature type="region of interest" description="Disordered" evidence="3">
    <location>
        <begin position="317"/>
        <end position="610"/>
    </location>
</feature>
<feature type="compositionally biased region" description="Low complexity" evidence="3">
    <location>
        <begin position="68"/>
        <end position="90"/>
    </location>
</feature>
<feature type="compositionally biased region" description="Basic and acidic residues" evidence="3">
    <location>
        <begin position="469"/>
        <end position="478"/>
    </location>
</feature>
<dbReference type="InterPro" id="IPR035979">
    <property type="entry name" value="RBD_domain_sf"/>
</dbReference>
<feature type="compositionally biased region" description="Basic and acidic residues" evidence="3">
    <location>
        <begin position="118"/>
        <end position="128"/>
    </location>
</feature>
<feature type="compositionally biased region" description="Basic and acidic residues" evidence="3">
    <location>
        <begin position="101"/>
        <end position="111"/>
    </location>
</feature>
<reference evidence="5 6" key="1">
    <citation type="journal article" date="2013" name="Genome Biol.">
        <title>Genome of Acanthamoeba castellanii highlights extensive lateral gene transfer and early evolution of tyrosine kinase signaling.</title>
        <authorList>
            <person name="Clarke M."/>
            <person name="Lohan A.J."/>
            <person name="Liu B."/>
            <person name="Lagkouvardos I."/>
            <person name="Roy S."/>
            <person name="Zafar N."/>
            <person name="Bertelli C."/>
            <person name="Schilde C."/>
            <person name="Kianianmomeni A."/>
            <person name="Burglin T.R."/>
            <person name="Frech C."/>
            <person name="Turcotte B."/>
            <person name="Kopec K.O."/>
            <person name="Synnott J.M."/>
            <person name="Choo C."/>
            <person name="Paponov I."/>
            <person name="Finkler A."/>
            <person name="Soon Heng Tan C."/>
            <person name="Hutchins A.P."/>
            <person name="Weinmeier T."/>
            <person name="Rattei T."/>
            <person name="Chu J.S."/>
            <person name="Gimenez G."/>
            <person name="Irimia M."/>
            <person name="Rigden D.J."/>
            <person name="Fitzpatrick D.A."/>
            <person name="Lorenzo-Morales J."/>
            <person name="Bateman A."/>
            <person name="Chiu C.H."/>
            <person name="Tang P."/>
            <person name="Hegemann P."/>
            <person name="Fromm H."/>
            <person name="Raoult D."/>
            <person name="Greub G."/>
            <person name="Miranda-Saavedra D."/>
            <person name="Chen N."/>
            <person name="Nash P."/>
            <person name="Ginger M.L."/>
            <person name="Horn M."/>
            <person name="Schaap P."/>
            <person name="Caler L."/>
            <person name="Loftus B."/>
        </authorList>
    </citation>
    <scope>NUCLEOTIDE SEQUENCE [LARGE SCALE GENOMIC DNA]</scope>
    <source>
        <strain evidence="5 6">Neff</strain>
    </source>
</reference>
<dbReference type="Proteomes" id="UP000011083">
    <property type="component" value="Unassembled WGS sequence"/>
</dbReference>
<feature type="compositionally biased region" description="Basic and acidic residues" evidence="3">
    <location>
        <begin position="495"/>
        <end position="536"/>
    </location>
</feature>
<dbReference type="OMA" id="PVENWAD"/>
<dbReference type="STRING" id="1257118.L8HKC8"/>
<dbReference type="KEGG" id="acan:ACA1_119430"/>
<protein>
    <submittedName>
        <fullName evidence="5">RNA recognition motif domain containing protein</fullName>
    </submittedName>
</protein>
<dbReference type="AlphaFoldDB" id="L8HKC8"/>
<feature type="compositionally biased region" description="Basic and acidic residues" evidence="3">
    <location>
        <begin position="385"/>
        <end position="397"/>
    </location>
</feature>
<dbReference type="GO" id="GO:0003723">
    <property type="term" value="F:RNA binding"/>
    <property type="evidence" value="ECO:0007669"/>
    <property type="project" value="UniProtKB-UniRule"/>
</dbReference>
<dbReference type="Gene3D" id="3.30.70.330">
    <property type="match status" value="1"/>
</dbReference>
<keyword evidence="1 2" id="KW-0694">RNA-binding</keyword>
<evidence type="ECO:0000256" key="3">
    <source>
        <dbReference type="SAM" id="MobiDB-lite"/>
    </source>
</evidence>
<gene>
    <name evidence="5" type="ORF">ACA1_119430</name>
</gene>
<dbReference type="OrthoDB" id="48651at2759"/>
<feature type="domain" description="RRM" evidence="4">
    <location>
        <begin position="210"/>
        <end position="291"/>
    </location>
</feature>
<evidence type="ECO:0000313" key="6">
    <source>
        <dbReference type="Proteomes" id="UP000011083"/>
    </source>
</evidence>
<feature type="compositionally biased region" description="Low complexity" evidence="3">
    <location>
        <begin position="537"/>
        <end position="546"/>
    </location>
</feature>
<feature type="compositionally biased region" description="Basic and acidic residues" evidence="3">
    <location>
        <begin position="137"/>
        <end position="199"/>
    </location>
</feature>
<organism evidence="5 6">
    <name type="scientific">Acanthamoeba castellanii (strain ATCC 30010 / Neff)</name>
    <dbReference type="NCBI Taxonomy" id="1257118"/>
    <lineage>
        <taxon>Eukaryota</taxon>
        <taxon>Amoebozoa</taxon>
        <taxon>Discosea</taxon>
        <taxon>Longamoebia</taxon>
        <taxon>Centramoebida</taxon>
        <taxon>Acanthamoebidae</taxon>
        <taxon>Acanthamoeba</taxon>
    </lineage>
</organism>
<dbReference type="GeneID" id="14926721"/>
<dbReference type="SMART" id="SM00360">
    <property type="entry name" value="RRM"/>
    <property type="match status" value="1"/>
</dbReference>
<name>L8HKC8_ACACF</name>
<dbReference type="PROSITE" id="PS50102">
    <property type="entry name" value="RRM"/>
    <property type="match status" value="1"/>
</dbReference>
<feature type="compositionally biased region" description="Acidic residues" evidence="3">
    <location>
        <begin position="10"/>
        <end position="30"/>
    </location>
</feature>
<dbReference type="PANTHER" id="PTHR23236">
    <property type="entry name" value="EUKARYOTIC TRANSLATION INITIATION FACTOR 4B/4H"/>
    <property type="match status" value="1"/>
</dbReference>
<accession>L8HKC8</accession>
<feature type="compositionally biased region" description="Basic and acidic residues" evidence="3">
    <location>
        <begin position="547"/>
        <end position="568"/>
    </location>
</feature>
<feature type="compositionally biased region" description="Low complexity" evidence="3">
    <location>
        <begin position="458"/>
        <end position="468"/>
    </location>
</feature>
<proteinExistence type="predicted"/>
<dbReference type="SUPFAM" id="SSF54928">
    <property type="entry name" value="RNA-binding domain, RBD"/>
    <property type="match status" value="1"/>
</dbReference>
<sequence>MAEPSKIDWADDDSDAPVENWADEASEDEKEAAPQPPRSVWGKPAQTIIPTPKVVGGEQEFPSLGAEPARGSRQPARGGRGGASAAPRGGDSFGSGGGRGGGDRYGDREGGRGGYGDRPPRRDDRDDYGSYGGGRGGGDRYEREGGRGGYDDREGGRGGYGDREGGRGGYGDREGRGGYDRGDREGGRGGYDRPPREQRAPPVIPEEGPWTAFVGNLNFKVEAPELEEFFINAGCNLPREGAVRMTRDRETDRPRGIAYVDFEDAESLRKAIELDGEEFAGRAIRLDVAENKRWSQGWWRIRYDATGDDSNWRDLAKKAAEERAAAAPVERERDREPRRDDRPDRRDRRDDRDFHRGDRGDRGGRPAPREREPLPAPTEEEEREREERKKALEEKRKQAAAANPFGDARPRDELAAQRKLQELEEKLKKQKEEEEEKKKKAAEEELKKKVAEEEQKKAAAPAPAAAAAKTDDKWRRDASSTGAKGAKPAGGRGGFDWKDKGAWNADKGAKRPETGGRGRGGDRREGGRGEGPRRGESSGSSSWGRGESPKRGEGRGPTESRGPVRKEAPAPAPAPAKAAAPAKAKQPAKEEKPKDNSPANAFDLLGEAEA</sequence>
<feature type="compositionally biased region" description="Low complexity" evidence="3">
    <location>
        <begin position="575"/>
        <end position="585"/>
    </location>
</feature>
<feature type="compositionally biased region" description="Basic and acidic residues" evidence="3">
    <location>
        <begin position="408"/>
        <end position="457"/>
    </location>
</feature>